<accession>A0A834I786</accession>
<protein>
    <submittedName>
        <fullName evidence="1">Uncharacterized protein</fullName>
    </submittedName>
</protein>
<proteinExistence type="predicted"/>
<sequence>MLRPHLTRTFPNPGQFVIESLTACKNESKAFGGDRTGHRRPPGPFQELMRSPGSNTLTVSTVSGCRNALHNTSYDRKPDGVKISPEVSPRKSPAIWPDTSNKLKGTRLFYLGFFEELGFEFHGHPVWYKNKVSCIFLVIYINFFNSQHPET</sequence>
<dbReference type="Proteomes" id="UP000625711">
    <property type="component" value="Unassembled WGS sequence"/>
</dbReference>
<evidence type="ECO:0000313" key="1">
    <source>
        <dbReference type="EMBL" id="KAF7273393.1"/>
    </source>
</evidence>
<gene>
    <name evidence="1" type="ORF">GWI33_013897</name>
</gene>
<dbReference type="AlphaFoldDB" id="A0A834I786"/>
<comment type="caution">
    <text evidence="1">The sequence shown here is derived from an EMBL/GenBank/DDBJ whole genome shotgun (WGS) entry which is preliminary data.</text>
</comment>
<dbReference type="EMBL" id="JAACXV010013454">
    <property type="protein sequence ID" value="KAF7273393.1"/>
    <property type="molecule type" value="Genomic_DNA"/>
</dbReference>
<reference evidence="1" key="1">
    <citation type="submission" date="2020-08" db="EMBL/GenBank/DDBJ databases">
        <title>Genome sequencing and assembly of the red palm weevil Rhynchophorus ferrugineus.</title>
        <authorList>
            <person name="Dias G.B."/>
            <person name="Bergman C.M."/>
            <person name="Manee M."/>
        </authorList>
    </citation>
    <scope>NUCLEOTIDE SEQUENCE</scope>
    <source>
        <strain evidence="1">AA-2017</strain>
        <tissue evidence="1">Whole larva</tissue>
    </source>
</reference>
<name>A0A834I786_RHYFE</name>
<organism evidence="1 2">
    <name type="scientific">Rhynchophorus ferrugineus</name>
    <name type="common">Red palm weevil</name>
    <name type="synonym">Curculio ferrugineus</name>
    <dbReference type="NCBI Taxonomy" id="354439"/>
    <lineage>
        <taxon>Eukaryota</taxon>
        <taxon>Metazoa</taxon>
        <taxon>Ecdysozoa</taxon>
        <taxon>Arthropoda</taxon>
        <taxon>Hexapoda</taxon>
        <taxon>Insecta</taxon>
        <taxon>Pterygota</taxon>
        <taxon>Neoptera</taxon>
        <taxon>Endopterygota</taxon>
        <taxon>Coleoptera</taxon>
        <taxon>Polyphaga</taxon>
        <taxon>Cucujiformia</taxon>
        <taxon>Curculionidae</taxon>
        <taxon>Dryophthorinae</taxon>
        <taxon>Rhynchophorus</taxon>
    </lineage>
</organism>
<evidence type="ECO:0000313" key="2">
    <source>
        <dbReference type="Proteomes" id="UP000625711"/>
    </source>
</evidence>
<keyword evidence="2" id="KW-1185">Reference proteome</keyword>